<dbReference type="Proteomes" id="UP000829649">
    <property type="component" value="Segment"/>
</dbReference>
<accession>A0AAE8Z4G4</accession>
<gene>
    <name evidence="1" type="ORF">vBKpnSCarvaje_0024</name>
</gene>
<dbReference type="EMBL" id="OL604152">
    <property type="protein sequence ID" value="UJQ43988.1"/>
    <property type="molecule type" value="Genomic_DNA"/>
</dbReference>
<evidence type="ECO:0000313" key="1">
    <source>
        <dbReference type="EMBL" id="UJQ43988.1"/>
    </source>
</evidence>
<sequence length="192" mass="21604">MKQWKYIKGSEKDFEGAPHWALSVCQGSLCLVFYEQVIGLGHWQNKSREKEEGYDDVGGLPLIAQRELIEVWNGQGLPPVGTVCQWNNGNEWTTVNVLGVNGSEVWVKPEDGSESFVVNDDDFKPLPDERETAIHEIASMIGRGTFFEDTARIYYAGYRKYSAAPGFEWRLVCQCCGSKVEPGQELYHGCDS</sequence>
<proteinExistence type="predicted"/>
<evidence type="ECO:0000313" key="2">
    <source>
        <dbReference type="Proteomes" id="UP000829649"/>
    </source>
</evidence>
<reference evidence="1" key="2">
    <citation type="journal article" date="2022" name="Curr. Genet.">
        <title>Suggestion for a new bacteriophage genus for the Klebsiella pneumoniae phage vB_KpnS-Carvaje.</title>
        <authorList>
            <person name="Sousa J.C."/>
            <person name="Sillankorva S."/>
            <person name="Faustino A."/>
            <person name="Carvalho C.M."/>
        </authorList>
    </citation>
    <scope>NUCLEOTIDE SEQUENCE</scope>
</reference>
<protein>
    <submittedName>
        <fullName evidence="1">Uncharacterized protein</fullName>
    </submittedName>
</protein>
<name>A0AAE8Z4G4_9CAUD</name>
<organism evidence="1 2">
    <name type="scientific">Klebsiella phage vB_KpnS-Carvaje</name>
    <dbReference type="NCBI Taxonomy" id="2900314"/>
    <lineage>
        <taxon>Viruses</taxon>
        <taxon>Duplodnaviria</taxon>
        <taxon>Heunggongvirae</taxon>
        <taxon>Uroviricota</taxon>
        <taxon>Caudoviricetes</taxon>
        <taxon>Carvajevirus</taxon>
        <taxon>Carvajevirus carvaje</taxon>
    </lineage>
</organism>
<reference evidence="1" key="1">
    <citation type="submission" date="2021-11" db="EMBL/GenBank/DDBJ databases">
        <authorList>
            <person name="Sousa J."/>
            <person name="Sillankorva S."/>
            <person name="Faustino A."/>
            <person name="Carvalho C."/>
        </authorList>
    </citation>
    <scope>NUCLEOTIDE SEQUENCE</scope>
</reference>
<keyword evidence="2" id="KW-1185">Reference proteome</keyword>